<name>A0AAX3W723_MAMLE</name>
<dbReference type="Proteomes" id="UP001223261">
    <property type="component" value="Chromosome"/>
</dbReference>
<evidence type="ECO:0000256" key="1">
    <source>
        <dbReference type="SAM" id="MobiDB-lite"/>
    </source>
</evidence>
<feature type="chain" id="PRO_5043825225" description="Lipoprotein" evidence="2">
    <location>
        <begin position="20"/>
        <end position="247"/>
    </location>
</feature>
<feature type="compositionally biased region" description="Acidic residues" evidence="1">
    <location>
        <begin position="60"/>
        <end position="86"/>
    </location>
</feature>
<evidence type="ECO:0008006" key="5">
    <source>
        <dbReference type="Google" id="ProtNLM"/>
    </source>
</evidence>
<dbReference type="AlphaFoldDB" id="A0AAX3W723"/>
<feature type="compositionally biased region" description="Basic and acidic residues" evidence="1">
    <location>
        <begin position="20"/>
        <end position="58"/>
    </location>
</feature>
<feature type="compositionally biased region" description="Acidic residues" evidence="1">
    <location>
        <begin position="161"/>
        <end position="174"/>
    </location>
</feature>
<reference evidence="3" key="1">
    <citation type="journal article" date="2023" name="Antibiotics">
        <title>Prevalence and Molecular Characterization of Methicillin-Resistant Staphylococci (MRS) and Mammaliicocci (MRM) in Dromedary Camels from Algeria: First Detection of SCCmec-mecC Hybrid in Methicillin-Resistant Mammaliicoccus lentus.</title>
        <authorList>
            <person name="Belhout C."/>
            <person name="Boyen F."/>
            <person name="Vereecke N."/>
            <person name="Theuns S."/>
            <person name="Taibi N."/>
            <person name="Stegger M."/>
            <person name="de la Fe-Rodriguez P.Y."/>
            <person name="Bouayad L."/>
            <person name="Elgroud R."/>
            <person name="Butaye P."/>
        </authorList>
    </citation>
    <scope>NUCLEOTIDE SEQUENCE</scope>
    <source>
        <strain evidence="3">7048</strain>
    </source>
</reference>
<sequence length="247" mass="27706">MKKLFILLFASLLVLGACGQKEETSSKSETTKQSGDKENKKQDEKKDKDKEKDNKQDTSNESEADTEEEQSAEENENTEGQEEIENSEQTNNENESENRALTKEEISKQIKSGVNVDGMVDADGDTWYQAPGNGDVVGYVKPDGTQCTVGGCVSPEQQEKMDEEEDLDMQDDEPDDVNAEINAAETEDEYIDALRKKYNGALSSAEIQTKTAIEQGYYEGDDAEDVYKEIEERESEIESGKYDHYNK</sequence>
<dbReference type="PROSITE" id="PS51257">
    <property type="entry name" value="PROKAR_LIPOPROTEIN"/>
    <property type="match status" value="1"/>
</dbReference>
<feature type="region of interest" description="Disordered" evidence="1">
    <location>
        <begin position="150"/>
        <end position="174"/>
    </location>
</feature>
<gene>
    <name evidence="3" type="ORF">PYH69_03960</name>
</gene>
<feature type="region of interest" description="Disordered" evidence="1">
    <location>
        <begin position="16"/>
        <end position="106"/>
    </location>
</feature>
<feature type="compositionally biased region" description="Basic and acidic residues" evidence="1">
    <location>
        <begin position="96"/>
        <end position="106"/>
    </location>
</feature>
<dbReference type="EMBL" id="CP118848">
    <property type="protein sequence ID" value="WHI60795.1"/>
    <property type="molecule type" value="Genomic_DNA"/>
</dbReference>
<keyword evidence="2" id="KW-0732">Signal</keyword>
<evidence type="ECO:0000256" key="2">
    <source>
        <dbReference type="SAM" id="SignalP"/>
    </source>
</evidence>
<protein>
    <recommendedName>
        <fullName evidence="5">Lipoprotein</fullName>
    </recommendedName>
</protein>
<organism evidence="3 4">
    <name type="scientific">Mammaliicoccus lentus</name>
    <name type="common">Staphylococcus lentus</name>
    <dbReference type="NCBI Taxonomy" id="42858"/>
    <lineage>
        <taxon>Bacteria</taxon>
        <taxon>Bacillati</taxon>
        <taxon>Bacillota</taxon>
        <taxon>Bacilli</taxon>
        <taxon>Bacillales</taxon>
        <taxon>Staphylococcaceae</taxon>
        <taxon>Mammaliicoccus</taxon>
    </lineage>
</organism>
<evidence type="ECO:0000313" key="4">
    <source>
        <dbReference type="Proteomes" id="UP001223261"/>
    </source>
</evidence>
<accession>A0AAX3W723</accession>
<feature type="signal peptide" evidence="2">
    <location>
        <begin position="1"/>
        <end position="19"/>
    </location>
</feature>
<evidence type="ECO:0000313" key="3">
    <source>
        <dbReference type="EMBL" id="WHI60795.1"/>
    </source>
</evidence>
<proteinExistence type="predicted"/>
<dbReference type="RefSeq" id="WP_282862742.1">
    <property type="nucleotide sequence ID" value="NZ_CP118848.1"/>
</dbReference>